<gene>
    <name evidence="2" type="ORF">S01H1_61722</name>
</gene>
<organism evidence="2">
    <name type="scientific">marine sediment metagenome</name>
    <dbReference type="NCBI Taxonomy" id="412755"/>
    <lineage>
        <taxon>unclassified sequences</taxon>
        <taxon>metagenomes</taxon>
        <taxon>ecological metagenomes</taxon>
    </lineage>
</organism>
<evidence type="ECO:0000313" key="2">
    <source>
        <dbReference type="EMBL" id="GAG36386.1"/>
    </source>
</evidence>
<dbReference type="InterPro" id="IPR005835">
    <property type="entry name" value="NTP_transferase_dom"/>
</dbReference>
<feature type="domain" description="Nucleotidyl transferase" evidence="1">
    <location>
        <begin position="7"/>
        <end position="112"/>
    </location>
</feature>
<dbReference type="EMBL" id="BARS01040502">
    <property type="protein sequence ID" value="GAG36386.1"/>
    <property type="molecule type" value="Genomic_DNA"/>
</dbReference>
<feature type="non-terminal residue" evidence="2">
    <location>
        <position position="1"/>
    </location>
</feature>
<accession>X0YHT6</accession>
<evidence type="ECO:0000259" key="1">
    <source>
        <dbReference type="Pfam" id="PF00483"/>
    </source>
</evidence>
<dbReference type="InterPro" id="IPR029044">
    <property type="entry name" value="Nucleotide-diphossugar_trans"/>
</dbReference>
<name>X0YHT6_9ZZZZ</name>
<dbReference type="SUPFAM" id="SSF53448">
    <property type="entry name" value="Nucleotide-diphospho-sugar transferases"/>
    <property type="match status" value="1"/>
</dbReference>
<dbReference type="AlphaFoldDB" id="X0YHT6"/>
<reference evidence="2" key="1">
    <citation type="journal article" date="2014" name="Front. Microbiol.">
        <title>High frequency of phylogenetically diverse reductive dehalogenase-homologous genes in deep subseafloor sedimentary metagenomes.</title>
        <authorList>
            <person name="Kawai M."/>
            <person name="Futagami T."/>
            <person name="Toyoda A."/>
            <person name="Takaki Y."/>
            <person name="Nishi S."/>
            <person name="Hori S."/>
            <person name="Arai W."/>
            <person name="Tsubouchi T."/>
            <person name="Morono Y."/>
            <person name="Uchiyama I."/>
            <person name="Ito T."/>
            <person name="Fujiyama A."/>
            <person name="Inagaki F."/>
            <person name="Takami H."/>
        </authorList>
    </citation>
    <scope>NUCLEOTIDE SEQUENCE</scope>
    <source>
        <strain evidence="2">Expedition CK06-06</strain>
    </source>
</reference>
<proteinExistence type="predicted"/>
<protein>
    <recommendedName>
        <fullName evidence="1">Nucleotidyl transferase domain-containing protein</fullName>
    </recommendedName>
</protein>
<dbReference type="Pfam" id="PF00483">
    <property type="entry name" value="NTP_transferase"/>
    <property type="match status" value="1"/>
</dbReference>
<sequence length="129" mass="14372">DYILMHDYLVKLVTAHLDNGTDMTISLKKLPPEEIIGSSSVQFQHNGHIGRIIEKPSPDDITSPLSASLTFVLPGAISDYFSQMKPSKRGEFEIQSVMNQMLQDGFTASGLVQEAPYEWNEENDSIVVM</sequence>
<comment type="caution">
    <text evidence="2">The sequence shown here is derived from an EMBL/GenBank/DDBJ whole genome shotgun (WGS) entry which is preliminary data.</text>
</comment>
<dbReference type="Gene3D" id="3.90.550.10">
    <property type="entry name" value="Spore Coat Polysaccharide Biosynthesis Protein SpsA, Chain A"/>
    <property type="match status" value="1"/>
</dbReference>